<comment type="caution">
    <text evidence="2">The sequence shown here is derived from an EMBL/GenBank/DDBJ whole genome shotgun (WGS) entry which is preliminary data.</text>
</comment>
<evidence type="ECO:0000313" key="2">
    <source>
        <dbReference type="EMBL" id="MQY26110.1"/>
    </source>
</evidence>
<evidence type="ECO:0000256" key="1">
    <source>
        <dbReference type="SAM" id="SignalP"/>
    </source>
</evidence>
<protein>
    <submittedName>
        <fullName evidence="2">Uncharacterized protein</fullName>
    </submittedName>
</protein>
<gene>
    <name evidence="2" type="ORF">NRB56_16710</name>
</gene>
<dbReference type="OrthoDB" id="4551376at2"/>
<proteinExistence type="predicted"/>
<dbReference type="RefSeq" id="WP_153340023.1">
    <property type="nucleotide sequence ID" value="NZ_WEGI01000003.1"/>
</dbReference>
<dbReference type="EMBL" id="WEGI01000003">
    <property type="protein sequence ID" value="MQY26110.1"/>
    <property type="molecule type" value="Genomic_DNA"/>
</dbReference>
<dbReference type="AlphaFoldDB" id="A0A7K0DJX4"/>
<organism evidence="2 3">
    <name type="scientific">Nocardia aurantia</name>
    <dbReference type="NCBI Taxonomy" id="2585199"/>
    <lineage>
        <taxon>Bacteria</taxon>
        <taxon>Bacillati</taxon>
        <taxon>Actinomycetota</taxon>
        <taxon>Actinomycetes</taxon>
        <taxon>Mycobacteriales</taxon>
        <taxon>Nocardiaceae</taxon>
        <taxon>Nocardia</taxon>
    </lineage>
</organism>
<reference evidence="2 3" key="1">
    <citation type="submission" date="2019-10" db="EMBL/GenBank/DDBJ databases">
        <title>Nocardia macrotermitis sp. nov. and Nocardia aurantia sp. nov., isolated from the gut of fungus growing-termite Macrotermes natalensis.</title>
        <authorList>
            <person name="Benndorf R."/>
            <person name="Schwitalla J."/>
            <person name="Martin K."/>
            <person name="De Beer W."/>
            <person name="Kaster A.-K."/>
            <person name="Vollmers J."/>
            <person name="Poulsen M."/>
            <person name="Beemelmanns C."/>
        </authorList>
    </citation>
    <scope>NUCLEOTIDE SEQUENCE [LARGE SCALE GENOMIC DNA]</scope>
    <source>
        <strain evidence="2 3">RB56</strain>
    </source>
</reference>
<feature type="chain" id="PRO_5029663758" evidence="1">
    <location>
        <begin position="27"/>
        <end position="163"/>
    </location>
</feature>
<accession>A0A7K0DJX4</accession>
<feature type="signal peptide" evidence="1">
    <location>
        <begin position="1"/>
        <end position="26"/>
    </location>
</feature>
<dbReference type="Proteomes" id="UP000431401">
    <property type="component" value="Unassembled WGS sequence"/>
</dbReference>
<keyword evidence="1" id="KW-0732">Signal</keyword>
<name>A0A7K0DJX4_9NOCA</name>
<keyword evidence="3" id="KW-1185">Reference proteome</keyword>
<evidence type="ECO:0000313" key="3">
    <source>
        <dbReference type="Proteomes" id="UP000431401"/>
    </source>
</evidence>
<sequence length="163" mass="16509">MGRWAAGALGLVAAVLVIECGGPAHAADPVYFTYQGLNCAVSPAGLLGCDLPDGLMVTQRPGFLPSGSADGLTLPTPGRQITQDVVGAPMHGTSLPGTPFTLPGGNPAPVYEPNGCPGQACTPNPPLLGTQIRCGDGHYMARGCVTADRHGFSLAQPGQVTVY</sequence>